<dbReference type="Proteomes" id="UP000045039">
    <property type="component" value="Unassembled WGS sequence"/>
</dbReference>
<evidence type="ECO:0000313" key="2">
    <source>
        <dbReference type="Proteomes" id="UP000045039"/>
    </source>
</evidence>
<reference evidence="2" key="1">
    <citation type="submission" date="2015-06" db="EMBL/GenBank/DDBJ databases">
        <authorList>
            <person name="Radhakrishnan Rajesh"/>
            <person name="Underwood Anthony"/>
            <person name="Al-Shahib Ali"/>
        </authorList>
    </citation>
    <scope>NUCLEOTIDE SEQUENCE [LARGE SCALE GENOMIC DNA]</scope>
    <source>
        <strain evidence="2">P19_London_7_VIM_2_05_10</strain>
    </source>
</reference>
<proteinExistence type="predicted"/>
<dbReference type="RefSeq" id="WP_003149157.1">
    <property type="nucleotide sequence ID" value="NZ_CAADND010000030.1"/>
</dbReference>
<name>A0A9P1RA11_PSEAI</name>
<accession>A0A9P1RA11</accession>
<sequence>MLSALGYIVARVGDQIYGAGRTEHDAIKLAAARLQASEEGVRALLVDGRVAAEEAGAGTLYIAPCTHALLGMVLNLEGIVAWANVDGVECTPVERDDHLRKPQ</sequence>
<evidence type="ECO:0000313" key="1">
    <source>
        <dbReference type="EMBL" id="CRP82371.1"/>
    </source>
</evidence>
<comment type="caution">
    <text evidence="1">The sequence shown here is derived from an EMBL/GenBank/DDBJ whole genome shotgun (WGS) entry which is preliminary data.</text>
</comment>
<dbReference type="AlphaFoldDB" id="A0A9P1RA11"/>
<protein>
    <submittedName>
        <fullName evidence="1">Uncharacterized protein</fullName>
    </submittedName>
</protein>
<dbReference type="EMBL" id="CVVU01000245">
    <property type="protein sequence ID" value="CRP82371.1"/>
    <property type="molecule type" value="Genomic_DNA"/>
</dbReference>
<organism evidence="1 2">
    <name type="scientific">Pseudomonas aeruginosa</name>
    <dbReference type="NCBI Taxonomy" id="287"/>
    <lineage>
        <taxon>Bacteria</taxon>
        <taxon>Pseudomonadati</taxon>
        <taxon>Pseudomonadota</taxon>
        <taxon>Gammaproteobacteria</taxon>
        <taxon>Pseudomonadales</taxon>
        <taxon>Pseudomonadaceae</taxon>
        <taxon>Pseudomonas</taxon>
    </lineage>
</organism>
<gene>
    <name evidence="1" type="ORF">PAERUG_P19_London_7_VIM_2_05_10_05683</name>
</gene>